<dbReference type="EMBL" id="JAFCIX010000025">
    <property type="protein sequence ID" value="KAH6600877.1"/>
    <property type="molecule type" value="Genomic_DNA"/>
</dbReference>
<feature type="domain" description="G-patch" evidence="2">
    <location>
        <begin position="174"/>
        <end position="207"/>
    </location>
</feature>
<dbReference type="Pfam" id="PF01585">
    <property type="entry name" value="G-patch"/>
    <property type="match status" value="1"/>
</dbReference>
<dbReference type="PANTHER" id="PTHR13384:SF19">
    <property type="entry name" value="G PATCH DOMAIN-CONTAINING PROTEIN 1"/>
    <property type="match status" value="1"/>
</dbReference>
<feature type="compositionally biased region" description="Basic and acidic residues" evidence="1">
    <location>
        <begin position="1016"/>
        <end position="1031"/>
    </location>
</feature>
<keyword evidence="4" id="KW-1185">Reference proteome</keyword>
<sequence length="1081" mass="118702">MFNKSDLRPSSTSAHEISSAGTNTYIRLGTQQPEAATDVKAKERNKYLPVHLQEVRDEHGRKRLHGAFTGGYSAGYYNTVGSKEGWQPSQFVSSRAKRAQLDKVNPQDFMDEDDKQEFGFRDLVATDTYDVQGAKERDQKRRGDVAKSLMDQDGYGEIGSATGRIIQDLILPAESSIGDKLMRQMGWREGQGIGPRHKRKIVDDEGVDTYAEKFLFAPKDTLISYAHAKTNMFGIGFDPYTHAPEFAHLKKENRTDGVNIRTKQGFGVGIFEDEDDIDVYDRPARPDMLLSVIDDDQHGNPKMSDAHRHTNRGGMDTRANIHLKNSSGVSPLLQYSSNTTSIAGFHVARVPLVEPKRFSPPKPPSGYIPKCPFLDQLATSEHDMGHASKSVAPGQHKNLTADQRRVILGGSSAEEPARSVFSYISVKSQDKLQDILDQTSRSKFESAKKEHDEEVLHVPKDVALAALKGFMPFGNTLDKQDRYRRFLQVKAGLETTLSAPLPSQTARDISHEILEFSKAAMIYRPLSSMMASRFTSAVDQSGMSHSNNSKTIQANQPTVPKVIYGIKTRNVCEWRPERLLCKRFNVPVPIPDITNRVLGSKSISHRAFSDSIMTELRDEAYLHNSKGSAGSLVADMPKSVDEARIPEVSPQQPEVLLREPAGILNAPVLLASADTDKDDLEMVERPSIDIFKAIFANSDDESDDSDDEEVAASDVNISKADCITSDTSLELSKKPPSSPPVISEIAAVSSEPGPTRLDSTSESVRLVSSIAASPAVVRPVFRSKTLRSSKLESSIASSVPLGSAKRLRKTLVRPGLCMDDEEDQETEMDRPVRVHATTTDEIISVVPTLTKGIDLLVDSKTLSALDESVHVANSTLRGNGVKPLSTSTNDKGLVMHVGNEAALIGAESRSTITHLLSQNIIAESSLNTKDSDVESDMNSGHLDVYGPRPPSVDQLMVDGDSKATRDSGGGMNESLSDHSLDESIWVAKPSSSKKSSKKERKEKSSKKHKKHRSRNRSCDSDLDCEKKVNKKDSHKSKRQCLDGSKSNSHDGDDAFRLAAPKTTIESVSVPRPSRASADDFM</sequence>
<dbReference type="PROSITE" id="PS50174">
    <property type="entry name" value="G_PATCH"/>
    <property type="match status" value="1"/>
</dbReference>
<dbReference type="PANTHER" id="PTHR13384">
    <property type="entry name" value="G PATCH DOMAIN-CONTAINING PROTEIN 1"/>
    <property type="match status" value="1"/>
</dbReference>
<gene>
    <name evidence="3" type="ORF">BASA50_001984</name>
</gene>
<name>A0ABQ8FQI9_9FUNG</name>
<proteinExistence type="predicted"/>
<reference evidence="3 4" key="1">
    <citation type="submission" date="2021-02" db="EMBL/GenBank/DDBJ databases">
        <title>Variation within the Batrachochytrium salamandrivorans European outbreak.</title>
        <authorList>
            <person name="Kelly M."/>
            <person name="Pasmans F."/>
            <person name="Shea T.P."/>
            <person name="Munoz J.F."/>
            <person name="Carranza S."/>
            <person name="Cuomo C.A."/>
            <person name="Martel A."/>
        </authorList>
    </citation>
    <scope>NUCLEOTIDE SEQUENCE [LARGE SCALE GENOMIC DNA]</scope>
    <source>
        <strain evidence="3 4">AMFP18/2</strain>
    </source>
</reference>
<dbReference type="Pfam" id="PF26093">
    <property type="entry name" value="HTH_TGH"/>
    <property type="match status" value="1"/>
</dbReference>
<comment type="caution">
    <text evidence="3">The sequence shown here is derived from an EMBL/GenBank/DDBJ whole genome shotgun (WGS) entry which is preliminary data.</text>
</comment>
<feature type="compositionally biased region" description="Basic residues" evidence="1">
    <location>
        <begin position="994"/>
        <end position="1015"/>
    </location>
</feature>
<evidence type="ECO:0000313" key="3">
    <source>
        <dbReference type="EMBL" id="KAH6600877.1"/>
    </source>
</evidence>
<dbReference type="InterPro" id="IPR000467">
    <property type="entry name" value="G_patch_dom"/>
</dbReference>
<feature type="region of interest" description="Disordered" evidence="1">
    <location>
        <begin position="927"/>
        <end position="1081"/>
    </location>
</feature>
<dbReference type="InterPro" id="IPR011666">
    <property type="entry name" value="DUF1604"/>
</dbReference>
<dbReference type="Pfam" id="PF07713">
    <property type="entry name" value="DUF1604"/>
    <property type="match status" value="1"/>
</dbReference>
<protein>
    <recommendedName>
        <fullName evidence="2">G-patch domain-containing protein</fullName>
    </recommendedName>
</protein>
<evidence type="ECO:0000256" key="1">
    <source>
        <dbReference type="SAM" id="MobiDB-lite"/>
    </source>
</evidence>
<accession>A0ABQ8FQI9</accession>
<dbReference type="SMART" id="SM00443">
    <property type="entry name" value="G_patch"/>
    <property type="match status" value="1"/>
</dbReference>
<organism evidence="3 4">
    <name type="scientific">Batrachochytrium salamandrivorans</name>
    <dbReference type="NCBI Taxonomy" id="1357716"/>
    <lineage>
        <taxon>Eukaryota</taxon>
        <taxon>Fungi</taxon>
        <taxon>Fungi incertae sedis</taxon>
        <taxon>Chytridiomycota</taxon>
        <taxon>Chytridiomycota incertae sedis</taxon>
        <taxon>Chytridiomycetes</taxon>
        <taxon>Rhizophydiales</taxon>
        <taxon>Rhizophydiales incertae sedis</taxon>
        <taxon>Batrachochytrium</taxon>
    </lineage>
</organism>
<evidence type="ECO:0000259" key="2">
    <source>
        <dbReference type="PROSITE" id="PS50174"/>
    </source>
</evidence>
<evidence type="ECO:0000313" key="4">
    <source>
        <dbReference type="Proteomes" id="UP001648503"/>
    </source>
</evidence>
<dbReference type="Proteomes" id="UP001648503">
    <property type="component" value="Unassembled WGS sequence"/>
</dbReference>